<dbReference type="Gene3D" id="3.40.630.10">
    <property type="entry name" value="Zn peptidases"/>
    <property type="match status" value="1"/>
</dbReference>
<dbReference type="EC" id="3.4.11.21" evidence="4"/>
<dbReference type="STRING" id="353152.Q5CUA4"/>
<evidence type="ECO:0000256" key="5">
    <source>
        <dbReference type="ARBA" id="ARBA00022438"/>
    </source>
</evidence>
<dbReference type="Gene3D" id="2.30.250.10">
    <property type="entry name" value="Aminopeptidase i, Domain 2"/>
    <property type="match status" value="1"/>
</dbReference>
<evidence type="ECO:0000256" key="6">
    <source>
        <dbReference type="ARBA" id="ARBA00022670"/>
    </source>
</evidence>
<evidence type="ECO:0000256" key="1">
    <source>
        <dbReference type="ARBA" id="ARBA00001335"/>
    </source>
</evidence>
<reference evidence="12 13" key="1">
    <citation type="journal article" date="2004" name="Science">
        <title>Complete genome sequence of the apicomplexan, Cryptosporidium parvum.</title>
        <authorList>
            <person name="Abrahamsen M.S."/>
            <person name="Templeton T.J."/>
            <person name="Enomoto S."/>
            <person name="Abrahante J.E."/>
            <person name="Zhu G."/>
            <person name="Lancto C.A."/>
            <person name="Deng M."/>
            <person name="Liu C."/>
            <person name="Widmer G."/>
            <person name="Tzipori S."/>
            <person name="Buck G.A."/>
            <person name="Xu P."/>
            <person name="Bankier A.T."/>
            <person name="Dear P.H."/>
            <person name="Konfortov B.A."/>
            <person name="Spriggs H.F."/>
            <person name="Iyer L."/>
            <person name="Anantharaman V."/>
            <person name="Aravind L."/>
            <person name="Kapur V."/>
        </authorList>
    </citation>
    <scope>NUCLEOTIDE SEQUENCE [LARGE SCALE GENOMIC DNA]</scope>
    <source>
        <strain evidence="13">Iowa II</strain>
    </source>
</reference>
<sequence length="468" mass="52433">VSKMTKEFSDKFLEFLNNTGSPYHSVDETIKILKGSGFVKLDDNEEIKKGGKYYITLNYSTILAFKVGEEFDLEDERSMVVITGSHTDSPCLRVRPSSITCNEGYTQLSVSTYGGGLWHTWFDRGLGIAGKVVDNACNEYLIKIKRPICAIPNLAIHLTTSEERSSFVYDKEKHLQPIISKTDTNDKYGEQLLSLPRSLLDEICREINVQPQNISSFDLCLMDSVDSRYVGINDEFIDSPRLDNLGGVFSCFTALIDASESNSSDLLISVAFDHEEVGSVSFSGAHSDFLKQSLKLILAGLENSNLNKSTPKGVVNANRNSDLEFCKIMKRSIFLSVDMAHSIHPNYPERHQSKHKPSPNNGIVIKTNFNQAYTTDCTTRTFLKTIANNFNIKTQDFLVKNSSPCGSTIGPIVASNLGIRTADIGACMLAMHSCREFMYYSDIYDLQNFIKVFYMTWSKVKLESKLLE</sequence>
<evidence type="ECO:0000313" key="13">
    <source>
        <dbReference type="Proteomes" id="UP000006726"/>
    </source>
</evidence>
<dbReference type="GO" id="GO:0008270">
    <property type="term" value="F:zinc ion binding"/>
    <property type="evidence" value="ECO:0007669"/>
    <property type="project" value="InterPro"/>
</dbReference>
<proteinExistence type="inferred from homology"/>
<keyword evidence="7 11" id="KW-0479">Metal-binding</keyword>
<feature type="non-terminal residue" evidence="12">
    <location>
        <position position="1"/>
    </location>
</feature>
<dbReference type="PANTHER" id="PTHR28570">
    <property type="entry name" value="ASPARTYL AMINOPEPTIDASE"/>
    <property type="match status" value="1"/>
</dbReference>
<evidence type="ECO:0000256" key="9">
    <source>
        <dbReference type="ARBA" id="ARBA00022833"/>
    </source>
</evidence>
<dbReference type="Proteomes" id="UP000006726">
    <property type="component" value="Chromosome 3"/>
</dbReference>
<evidence type="ECO:0000256" key="10">
    <source>
        <dbReference type="ARBA" id="ARBA00023049"/>
    </source>
</evidence>
<keyword evidence="5 11" id="KW-0031">Aminopeptidase</keyword>
<evidence type="ECO:0000256" key="3">
    <source>
        <dbReference type="ARBA" id="ARBA00008290"/>
    </source>
</evidence>
<dbReference type="OMA" id="GPILKVN"/>
<evidence type="ECO:0000256" key="11">
    <source>
        <dbReference type="RuleBase" id="RU004386"/>
    </source>
</evidence>
<evidence type="ECO:0000256" key="7">
    <source>
        <dbReference type="ARBA" id="ARBA00022723"/>
    </source>
</evidence>
<dbReference type="GO" id="GO:0004177">
    <property type="term" value="F:aminopeptidase activity"/>
    <property type="evidence" value="ECO:0007669"/>
    <property type="project" value="UniProtKB-KW"/>
</dbReference>
<dbReference type="InterPro" id="IPR023358">
    <property type="entry name" value="Peptidase_M18_dom2"/>
</dbReference>
<dbReference type="GO" id="GO:0006508">
    <property type="term" value="P:proteolysis"/>
    <property type="evidence" value="ECO:0007669"/>
    <property type="project" value="UniProtKB-KW"/>
</dbReference>
<dbReference type="GO" id="GO:0005737">
    <property type="term" value="C:cytoplasm"/>
    <property type="evidence" value="ECO:0007669"/>
    <property type="project" value="UniProtKB-ARBA"/>
</dbReference>
<dbReference type="FunCoup" id="Q5CUA4">
    <property type="interactions" value="294"/>
</dbReference>
<evidence type="ECO:0000313" key="12">
    <source>
        <dbReference type="EMBL" id="EAK89251.1"/>
    </source>
</evidence>
<name>Q5CUA4_CRYPI</name>
<dbReference type="AlphaFoldDB" id="Q5CUA4"/>
<keyword evidence="13" id="KW-1185">Reference proteome</keyword>
<dbReference type="EMBL" id="AAEE01000004">
    <property type="protein sequence ID" value="EAK89251.1"/>
    <property type="molecule type" value="Genomic_DNA"/>
</dbReference>
<dbReference type="GO" id="GO:0008237">
    <property type="term" value="F:metallopeptidase activity"/>
    <property type="evidence" value="ECO:0007669"/>
    <property type="project" value="UniProtKB-KW"/>
</dbReference>
<dbReference type="InterPro" id="IPR001948">
    <property type="entry name" value="Peptidase_M18"/>
</dbReference>
<dbReference type="GeneID" id="3373936"/>
<keyword evidence="10 11" id="KW-0482">Metalloprotease</keyword>
<evidence type="ECO:0000256" key="4">
    <source>
        <dbReference type="ARBA" id="ARBA00011965"/>
    </source>
</evidence>
<evidence type="ECO:0000256" key="2">
    <source>
        <dbReference type="ARBA" id="ARBA00001947"/>
    </source>
</evidence>
<dbReference type="SUPFAM" id="SSF53187">
    <property type="entry name" value="Zn-dependent exopeptidases"/>
    <property type="match status" value="1"/>
</dbReference>
<dbReference type="RefSeq" id="XP_626910.1">
    <property type="nucleotide sequence ID" value="XM_626910.1"/>
</dbReference>
<accession>Q5CUA4</accession>
<keyword evidence="9 11" id="KW-0862">Zinc</keyword>
<evidence type="ECO:0000256" key="8">
    <source>
        <dbReference type="ARBA" id="ARBA00022801"/>
    </source>
</evidence>
<dbReference type="CDD" id="cd05658">
    <property type="entry name" value="M18_DAP"/>
    <property type="match status" value="1"/>
</dbReference>
<dbReference type="NCBIfam" id="NF002759">
    <property type="entry name" value="PRK02813.1"/>
    <property type="match status" value="1"/>
</dbReference>
<dbReference type="PANTHER" id="PTHR28570:SF3">
    <property type="entry name" value="ASPARTYL AMINOPEPTIDASE"/>
    <property type="match status" value="1"/>
</dbReference>
<organism evidence="12 13">
    <name type="scientific">Cryptosporidium parvum (strain Iowa II)</name>
    <dbReference type="NCBI Taxonomy" id="353152"/>
    <lineage>
        <taxon>Eukaryota</taxon>
        <taxon>Sar</taxon>
        <taxon>Alveolata</taxon>
        <taxon>Apicomplexa</taxon>
        <taxon>Conoidasida</taxon>
        <taxon>Coccidia</taxon>
        <taxon>Eucoccidiorida</taxon>
        <taxon>Eimeriorina</taxon>
        <taxon>Cryptosporidiidae</taxon>
        <taxon>Cryptosporidium</taxon>
    </lineage>
</organism>
<comment type="cofactor">
    <cofactor evidence="2">
        <name>Zn(2+)</name>
        <dbReference type="ChEBI" id="CHEBI:29105"/>
    </cofactor>
</comment>
<dbReference type="Pfam" id="PF02127">
    <property type="entry name" value="Peptidase_M18"/>
    <property type="match status" value="1"/>
</dbReference>
<keyword evidence="8 11" id="KW-0378">Hydrolase</keyword>
<comment type="catalytic activity">
    <reaction evidence="1">
        <text>Release of an N-terminal aspartate or glutamate from a peptide, with a preference for aspartate.</text>
        <dbReference type="EC" id="3.4.11.21"/>
    </reaction>
</comment>
<gene>
    <name evidence="12" type="ORF">cgd3_3610</name>
</gene>
<dbReference type="SUPFAM" id="SSF101821">
    <property type="entry name" value="Aminopeptidase/glucanase lid domain"/>
    <property type="match status" value="1"/>
</dbReference>
<dbReference type="KEGG" id="cpv:cgd3_3610"/>
<dbReference type="InParanoid" id="Q5CUA4"/>
<keyword evidence="6 11" id="KW-0645">Protease</keyword>
<dbReference type="OrthoDB" id="9880441at2759"/>
<comment type="similarity">
    <text evidence="3 11">Belongs to the peptidase M18 family.</text>
</comment>
<dbReference type="PRINTS" id="PR00932">
    <property type="entry name" value="AMINO1PTASE"/>
</dbReference>
<protein>
    <recommendedName>
        <fullName evidence="4">aspartyl aminopeptidase</fullName>
        <ecNumber evidence="4">3.4.11.21</ecNumber>
    </recommendedName>
</protein>
<comment type="caution">
    <text evidence="12">The sequence shown here is derived from an EMBL/GenBank/DDBJ whole genome shotgun (WGS) entry which is preliminary data.</text>
</comment>